<organism evidence="2 3">
    <name type="scientific">Epidermidibacterium keratini</name>
    <dbReference type="NCBI Taxonomy" id="1891644"/>
    <lineage>
        <taxon>Bacteria</taxon>
        <taxon>Bacillati</taxon>
        <taxon>Actinomycetota</taxon>
        <taxon>Actinomycetes</taxon>
        <taxon>Sporichthyales</taxon>
        <taxon>Sporichthyaceae</taxon>
        <taxon>Epidermidibacterium</taxon>
    </lineage>
</organism>
<dbReference type="EMBL" id="CP047156">
    <property type="protein sequence ID" value="QHC00283.1"/>
    <property type="molecule type" value="Genomic_DNA"/>
</dbReference>
<reference evidence="2 3" key="1">
    <citation type="journal article" date="2018" name="Int. J. Syst. Evol. Microbiol.">
        <title>Epidermidibacterium keratini gen. nov., sp. nov., a member of the family Sporichthyaceae, isolated from keratin epidermis.</title>
        <authorList>
            <person name="Lee D.G."/>
            <person name="Trujillo M.E."/>
            <person name="Kang S."/>
            <person name="Nam J.J."/>
            <person name="Kim Y.J."/>
        </authorList>
    </citation>
    <scope>NUCLEOTIDE SEQUENCE [LARGE SCALE GENOMIC DNA]</scope>
    <source>
        <strain evidence="2 3">EPI-7</strain>
    </source>
</reference>
<protein>
    <submittedName>
        <fullName evidence="2">Uncharacterized protein</fullName>
    </submittedName>
</protein>
<dbReference type="Proteomes" id="UP000463857">
    <property type="component" value="Chromosome"/>
</dbReference>
<gene>
    <name evidence="2" type="ORF">EK0264_08315</name>
</gene>
<evidence type="ECO:0000256" key="1">
    <source>
        <dbReference type="SAM" id="MobiDB-lite"/>
    </source>
</evidence>
<dbReference type="OrthoDB" id="3257812at2"/>
<dbReference type="InParanoid" id="A0A7L4YN21"/>
<sequence length="567" mass="60404">MAEHENPDVTAVPPVQAADSSIGSPAGAEAGAELDGAAAPTLLAEVLPGVAVVFGDVPDELRADLVGLGLVSEFDRLQLANALAVVGSAASIAGNLGVAAQSAKGLYRLTSETQALLNAGGRLAVKDGANLGTVITSKGLAQARFVPASALTTASVAAAIGSAAAAIAMQLQLAEIGRLVQTNIALTTQVLTVARRGQWAELTGLVSAIDRAVLRAQEIGSVPSSLWGSVAGKEPDLRAQLDLYRQHVRGHTAHIDSDNARRRREYLQTNAEAILFDTYALLSSAKAWTGYQALHAGMARASGENNPEEERLVEVIARDTGIELNAALDEARELVGSLTLVLRMIAELPGRGGWTDSITRKRGDTKSAREEAARLLAALEPLAESLLRPRPPLEPPSIVCAPSSTDLTAHLRILRWILADDETLRAIAMPDRNEGQGPLSSVVGDAMDKLSLLLDRYGTRTLVVVTDRRIITADIEEFLERGQIHREVPLAHVRYVRSAPSQKSGKPSVVDLITRDENIRWHLPSSTDVDQLESFAGILAESITIPESERKPLRQVQSRSQDVTPRD</sequence>
<feature type="region of interest" description="Disordered" evidence="1">
    <location>
        <begin position="1"/>
        <end position="29"/>
    </location>
</feature>
<keyword evidence="3" id="KW-1185">Reference proteome</keyword>
<dbReference type="KEGG" id="eke:EK0264_08315"/>
<accession>A0A7L4YN21</accession>
<dbReference type="RefSeq" id="WP_159544612.1">
    <property type="nucleotide sequence ID" value="NZ_CP047156.1"/>
</dbReference>
<evidence type="ECO:0000313" key="3">
    <source>
        <dbReference type="Proteomes" id="UP000463857"/>
    </source>
</evidence>
<dbReference type="AlphaFoldDB" id="A0A7L4YN21"/>
<name>A0A7L4YN21_9ACTN</name>
<proteinExistence type="predicted"/>
<evidence type="ECO:0000313" key="2">
    <source>
        <dbReference type="EMBL" id="QHC00283.1"/>
    </source>
</evidence>